<sequence>MLNLQPLVLATLFVRRALCLSATIPVSAPSTAPTLAPDLVSLSIEQDRWTDWAGTTEQNSFFFNTLDNLAQITGTPPRIRIGADSEDHTNFDPNVQFSEATFPAWTSTTPYPEASDVLVGDGFYQAAQFLPPNTRVTWGLNLRANNMTAAYLEAKSLIKAFSSSAVKNAGITLDSIEIGNEADDYGISLSDYVSRWNTFASNITAVANLSPSGTTQFWSGAFTSSSHSTTGFSPQGIFAQGMLSSMGGKLIKTISQHHYSGTFCSGNGDLLQNLMTKSSIRGNLTIFNSDISAVHAQGLEYILGETNSYSCHGAPRVSNAAGAAIWALDYALYAPQIGISRLFFHGGIGFKYNLIQPVTLTRSTLTGLDLSPPLAPHIQAQYYTAIIIAEAIGKSSSTRSIELSISDSRTSGYAFYVGNKLTRVVLMNSVAYLSTSSTRGSIQVSLSLTGSGAPTKMTIKRLFIPHADLGSGVTWGGQTYETSTGRVSGTLQTTTVDVSAGVSIQDSEAVLLSFQ</sequence>
<dbReference type="InterPro" id="IPR013780">
    <property type="entry name" value="Glyco_hydro_b"/>
</dbReference>
<proteinExistence type="predicted"/>
<dbReference type="PANTHER" id="PTHR36183">
    <property type="entry name" value="BETA-GLUCURONIDASE"/>
    <property type="match status" value="1"/>
</dbReference>
<evidence type="ECO:0000313" key="3">
    <source>
        <dbReference type="EMBL" id="KDR71209.1"/>
    </source>
</evidence>
<dbReference type="OrthoDB" id="2796951at2759"/>
<dbReference type="EMBL" id="KL142393">
    <property type="protein sequence ID" value="KDR71209.1"/>
    <property type="molecule type" value="Genomic_DNA"/>
</dbReference>
<dbReference type="Gene3D" id="3.20.20.80">
    <property type="entry name" value="Glycosidases"/>
    <property type="match status" value="1"/>
</dbReference>
<dbReference type="AlphaFoldDB" id="A0A067SU27"/>
<evidence type="ECO:0000259" key="2">
    <source>
        <dbReference type="Pfam" id="PF16862"/>
    </source>
</evidence>
<evidence type="ECO:0000256" key="1">
    <source>
        <dbReference type="SAM" id="SignalP"/>
    </source>
</evidence>
<name>A0A067SU27_GALM3</name>
<protein>
    <recommendedName>
        <fullName evidence="2">Beta-glucuronidase C-terminal domain-containing protein</fullName>
    </recommendedName>
</protein>
<dbReference type="InterPro" id="IPR052974">
    <property type="entry name" value="GH79_Enzymes"/>
</dbReference>
<dbReference type="Pfam" id="PF16862">
    <property type="entry name" value="Glyco_hydro_79C"/>
    <property type="match status" value="1"/>
</dbReference>
<feature type="chain" id="PRO_5001646145" description="Beta-glucuronidase C-terminal domain-containing protein" evidence="1">
    <location>
        <begin position="22"/>
        <end position="515"/>
    </location>
</feature>
<dbReference type="HOGENOM" id="CLU_022148_2_0_1"/>
<dbReference type="InterPro" id="IPR031728">
    <property type="entry name" value="GlcAase_C"/>
</dbReference>
<dbReference type="Proteomes" id="UP000027222">
    <property type="component" value="Unassembled WGS sequence"/>
</dbReference>
<accession>A0A067SU27</accession>
<dbReference type="InterPro" id="IPR017853">
    <property type="entry name" value="GH"/>
</dbReference>
<dbReference type="Gene3D" id="2.60.40.1180">
    <property type="entry name" value="Golgi alpha-mannosidase II"/>
    <property type="match status" value="1"/>
</dbReference>
<gene>
    <name evidence="3" type="ORF">GALMADRAFT_75264</name>
</gene>
<keyword evidence="4" id="KW-1185">Reference proteome</keyword>
<feature type="domain" description="Beta-glucuronidase C-terminal" evidence="2">
    <location>
        <begin position="412"/>
        <end position="511"/>
    </location>
</feature>
<feature type="signal peptide" evidence="1">
    <location>
        <begin position="1"/>
        <end position="21"/>
    </location>
</feature>
<organism evidence="3 4">
    <name type="scientific">Galerina marginata (strain CBS 339.88)</name>
    <dbReference type="NCBI Taxonomy" id="685588"/>
    <lineage>
        <taxon>Eukaryota</taxon>
        <taxon>Fungi</taxon>
        <taxon>Dikarya</taxon>
        <taxon>Basidiomycota</taxon>
        <taxon>Agaricomycotina</taxon>
        <taxon>Agaricomycetes</taxon>
        <taxon>Agaricomycetidae</taxon>
        <taxon>Agaricales</taxon>
        <taxon>Agaricineae</taxon>
        <taxon>Strophariaceae</taxon>
        <taxon>Galerina</taxon>
    </lineage>
</organism>
<evidence type="ECO:0000313" key="4">
    <source>
        <dbReference type="Proteomes" id="UP000027222"/>
    </source>
</evidence>
<dbReference type="SUPFAM" id="SSF51445">
    <property type="entry name" value="(Trans)glycosidases"/>
    <property type="match status" value="1"/>
</dbReference>
<reference evidence="4" key="1">
    <citation type="journal article" date="2014" name="Proc. Natl. Acad. Sci. U.S.A.">
        <title>Extensive sampling of basidiomycete genomes demonstrates inadequacy of the white-rot/brown-rot paradigm for wood decay fungi.</title>
        <authorList>
            <person name="Riley R."/>
            <person name="Salamov A.A."/>
            <person name="Brown D.W."/>
            <person name="Nagy L.G."/>
            <person name="Floudas D."/>
            <person name="Held B.W."/>
            <person name="Levasseur A."/>
            <person name="Lombard V."/>
            <person name="Morin E."/>
            <person name="Otillar R."/>
            <person name="Lindquist E.A."/>
            <person name="Sun H."/>
            <person name="LaButti K.M."/>
            <person name="Schmutz J."/>
            <person name="Jabbour D."/>
            <person name="Luo H."/>
            <person name="Baker S.E."/>
            <person name="Pisabarro A.G."/>
            <person name="Walton J.D."/>
            <person name="Blanchette R.A."/>
            <person name="Henrissat B."/>
            <person name="Martin F."/>
            <person name="Cullen D."/>
            <person name="Hibbett D.S."/>
            <person name="Grigoriev I.V."/>
        </authorList>
    </citation>
    <scope>NUCLEOTIDE SEQUENCE [LARGE SCALE GENOMIC DNA]</scope>
    <source>
        <strain evidence="4">CBS 339.88</strain>
    </source>
</reference>
<dbReference type="PANTHER" id="PTHR36183:SF2">
    <property type="entry name" value="BETA-GLUCURONIDASE C-TERMINAL DOMAIN-CONTAINING PROTEIN"/>
    <property type="match status" value="1"/>
</dbReference>
<keyword evidence="1" id="KW-0732">Signal</keyword>